<feature type="compositionally biased region" description="Basic and acidic residues" evidence="3">
    <location>
        <begin position="236"/>
        <end position="253"/>
    </location>
</feature>
<proteinExistence type="predicted"/>
<sequence>MLRLPDDYLKDVLVRLAHHSTAIEGNTLSLAETVSIILHNALPPNSRSVDLREVYEVKNHEQAFNYLLGELDQNHPLTIDTVKAIHAALTDRLQHDRGQFKTSDNAILGAEFHTASAVETPLLMRQWVDNLNYRLAHVGKAADRYLAISEAHIAFERISPFSDGNGRTGRILMNYSLLQNDLPPDVISREDRTAYIAYLASEDGTGLSQFIQKESQEELDRIRRFQNQQAQQIPFEKAEAENENRTIEKGPEL</sequence>
<protein>
    <recommendedName>
        <fullName evidence="4">Fido domain-containing protein</fullName>
    </recommendedName>
</protein>
<dbReference type="RefSeq" id="WP_229727411.1">
    <property type="nucleotide sequence ID" value="NZ_BMOK01000001.1"/>
</dbReference>
<reference evidence="5" key="1">
    <citation type="journal article" date="2014" name="Int. J. Syst. Evol. Microbiol.">
        <title>Complete genome sequence of Corynebacterium casei LMG S-19264T (=DSM 44701T), isolated from a smear-ripened cheese.</title>
        <authorList>
            <consortium name="US DOE Joint Genome Institute (JGI-PGF)"/>
            <person name="Walter F."/>
            <person name="Albersmeier A."/>
            <person name="Kalinowski J."/>
            <person name="Ruckert C."/>
        </authorList>
    </citation>
    <scope>NUCLEOTIDE SEQUENCE</scope>
    <source>
        <strain evidence="5">JCM 15325</strain>
    </source>
</reference>
<evidence type="ECO:0000313" key="6">
    <source>
        <dbReference type="Proteomes" id="UP000654670"/>
    </source>
</evidence>
<dbReference type="GO" id="GO:0005524">
    <property type="term" value="F:ATP binding"/>
    <property type="evidence" value="ECO:0007669"/>
    <property type="project" value="UniProtKB-KW"/>
</dbReference>
<keyword evidence="1" id="KW-0067">ATP-binding</keyword>
<dbReference type="InterPro" id="IPR036597">
    <property type="entry name" value="Fido-like_dom_sf"/>
</dbReference>
<dbReference type="PANTHER" id="PTHR13504">
    <property type="entry name" value="FIDO DOMAIN-CONTAINING PROTEIN DDB_G0283145"/>
    <property type="match status" value="1"/>
</dbReference>
<dbReference type="AlphaFoldDB" id="A0A917RWJ8"/>
<dbReference type="PROSITE" id="PS51459">
    <property type="entry name" value="FIDO"/>
    <property type="match status" value="1"/>
</dbReference>
<dbReference type="EMBL" id="BMOK01000001">
    <property type="protein sequence ID" value="GGL40840.1"/>
    <property type="molecule type" value="Genomic_DNA"/>
</dbReference>
<dbReference type="Gene3D" id="1.10.3290.10">
    <property type="entry name" value="Fido-like domain"/>
    <property type="match status" value="1"/>
</dbReference>
<evidence type="ECO:0000313" key="5">
    <source>
        <dbReference type="EMBL" id="GGL40840.1"/>
    </source>
</evidence>
<evidence type="ECO:0000256" key="2">
    <source>
        <dbReference type="PIRSR" id="PIRSR640198-3"/>
    </source>
</evidence>
<dbReference type="InterPro" id="IPR040198">
    <property type="entry name" value="Fido_containing"/>
</dbReference>
<dbReference type="SUPFAM" id="SSF140931">
    <property type="entry name" value="Fic-like"/>
    <property type="match status" value="1"/>
</dbReference>
<dbReference type="Proteomes" id="UP000654670">
    <property type="component" value="Unassembled WGS sequence"/>
</dbReference>
<feature type="binding site" evidence="1">
    <location>
        <begin position="163"/>
        <end position="170"/>
    </location>
    <ligand>
        <name>ATP</name>
        <dbReference type="ChEBI" id="CHEBI:30616"/>
    </ligand>
</feature>
<organism evidence="5 6">
    <name type="scientific">Sporolactobacillus putidus</name>
    <dbReference type="NCBI Taxonomy" id="492735"/>
    <lineage>
        <taxon>Bacteria</taxon>
        <taxon>Bacillati</taxon>
        <taxon>Bacillota</taxon>
        <taxon>Bacilli</taxon>
        <taxon>Bacillales</taxon>
        <taxon>Sporolactobacillaceae</taxon>
        <taxon>Sporolactobacillus</taxon>
    </lineage>
</organism>
<dbReference type="PANTHER" id="PTHR13504:SF38">
    <property type="entry name" value="FIDO DOMAIN-CONTAINING PROTEIN"/>
    <property type="match status" value="1"/>
</dbReference>
<keyword evidence="6" id="KW-1185">Reference proteome</keyword>
<comment type="caution">
    <text evidence="5">The sequence shown here is derived from an EMBL/GenBank/DDBJ whole genome shotgun (WGS) entry which is preliminary data.</text>
</comment>
<dbReference type="Pfam" id="PF02661">
    <property type="entry name" value="Fic"/>
    <property type="match status" value="1"/>
</dbReference>
<feature type="site" description="Important for autoinhibition of adenylyltransferase activity" evidence="2">
    <location>
        <position position="24"/>
    </location>
</feature>
<evidence type="ECO:0000256" key="1">
    <source>
        <dbReference type="PIRSR" id="PIRSR640198-2"/>
    </source>
</evidence>
<name>A0A917RWJ8_9BACL</name>
<keyword evidence="1" id="KW-0547">Nucleotide-binding</keyword>
<gene>
    <name evidence="5" type="ORF">GCM10007968_00940</name>
</gene>
<reference evidence="5" key="2">
    <citation type="submission" date="2020-09" db="EMBL/GenBank/DDBJ databases">
        <authorList>
            <person name="Sun Q."/>
            <person name="Ohkuma M."/>
        </authorList>
    </citation>
    <scope>NUCLEOTIDE SEQUENCE</scope>
    <source>
        <strain evidence="5">JCM 15325</strain>
    </source>
</reference>
<evidence type="ECO:0000259" key="4">
    <source>
        <dbReference type="PROSITE" id="PS51459"/>
    </source>
</evidence>
<evidence type="ECO:0000256" key="3">
    <source>
        <dbReference type="SAM" id="MobiDB-lite"/>
    </source>
</evidence>
<feature type="domain" description="Fido" evidence="4">
    <location>
        <begin position="77"/>
        <end position="216"/>
    </location>
</feature>
<feature type="region of interest" description="Disordered" evidence="3">
    <location>
        <begin position="227"/>
        <end position="253"/>
    </location>
</feature>
<accession>A0A917RWJ8</accession>
<dbReference type="InterPro" id="IPR003812">
    <property type="entry name" value="Fido"/>
</dbReference>